<sequence>MGKQVSAGRKHPWLGSVVGAVVGAVGQYLIAVLFFYYVFNWGGPFFRNHAGVSLPALVLSYPAWIFFGLSAGLGGLGGALGGTTRRLARGAALGGGTVGLVYLALVVVPLNRMIGLSGGDITDYSTDTWAVVLSLVATVVWGAIAGISAAAVRKIALTRP</sequence>
<evidence type="ECO:0000313" key="3">
    <source>
        <dbReference type="Proteomes" id="UP001482513"/>
    </source>
</evidence>
<dbReference type="Proteomes" id="UP001482513">
    <property type="component" value="Unassembled WGS sequence"/>
</dbReference>
<reference evidence="2 3" key="1">
    <citation type="submission" date="2022-04" db="EMBL/GenBank/DDBJ databases">
        <title>Positive selection, recombination, and allopatry shape intraspecific diversity of widespread and dominant cyanobacteria.</title>
        <authorList>
            <person name="Wei J."/>
            <person name="Shu W."/>
            <person name="Hu C."/>
        </authorList>
    </citation>
    <scope>NUCLEOTIDE SEQUENCE [LARGE SCALE GENOMIC DNA]</scope>
    <source>
        <strain evidence="2 3">DQ-A4</strain>
    </source>
</reference>
<name>A0ABV0KC62_9CYAN</name>
<keyword evidence="1" id="KW-1133">Transmembrane helix</keyword>
<evidence type="ECO:0000313" key="2">
    <source>
        <dbReference type="EMBL" id="MEP0949487.1"/>
    </source>
</evidence>
<gene>
    <name evidence="2" type="ORF">NC992_21585</name>
</gene>
<comment type="caution">
    <text evidence="2">The sequence shown here is derived from an EMBL/GenBank/DDBJ whole genome shotgun (WGS) entry which is preliminary data.</text>
</comment>
<dbReference type="RefSeq" id="WP_190695075.1">
    <property type="nucleotide sequence ID" value="NZ_JAMPKX010000012.1"/>
</dbReference>
<keyword evidence="3" id="KW-1185">Reference proteome</keyword>
<organism evidence="2 3">
    <name type="scientific">Leptolyngbya subtilissima DQ-A4</name>
    <dbReference type="NCBI Taxonomy" id="2933933"/>
    <lineage>
        <taxon>Bacteria</taxon>
        <taxon>Bacillati</taxon>
        <taxon>Cyanobacteriota</taxon>
        <taxon>Cyanophyceae</taxon>
        <taxon>Leptolyngbyales</taxon>
        <taxon>Leptolyngbyaceae</taxon>
        <taxon>Leptolyngbya group</taxon>
        <taxon>Leptolyngbya</taxon>
    </lineage>
</organism>
<dbReference type="EMBL" id="JAMPKX010000012">
    <property type="protein sequence ID" value="MEP0949487.1"/>
    <property type="molecule type" value="Genomic_DNA"/>
</dbReference>
<feature type="transmembrane region" description="Helical" evidence="1">
    <location>
        <begin position="12"/>
        <end position="39"/>
    </location>
</feature>
<feature type="transmembrane region" description="Helical" evidence="1">
    <location>
        <begin position="128"/>
        <end position="152"/>
    </location>
</feature>
<feature type="transmembrane region" description="Helical" evidence="1">
    <location>
        <begin position="59"/>
        <end position="80"/>
    </location>
</feature>
<proteinExistence type="predicted"/>
<keyword evidence="1" id="KW-0812">Transmembrane</keyword>
<keyword evidence="1" id="KW-0472">Membrane</keyword>
<feature type="transmembrane region" description="Helical" evidence="1">
    <location>
        <begin position="87"/>
        <end position="108"/>
    </location>
</feature>
<evidence type="ECO:0000256" key="1">
    <source>
        <dbReference type="SAM" id="Phobius"/>
    </source>
</evidence>
<protein>
    <submittedName>
        <fullName evidence="2">Uncharacterized protein</fullName>
    </submittedName>
</protein>
<accession>A0ABV0KC62</accession>